<organism evidence="1 2">
    <name type="scientific">Rhodopirellula bahusiensis</name>
    <dbReference type="NCBI Taxonomy" id="2014065"/>
    <lineage>
        <taxon>Bacteria</taxon>
        <taxon>Pseudomonadati</taxon>
        <taxon>Planctomycetota</taxon>
        <taxon>Planctomycetia</taxon>
        <taxon>Pirellulales</taxon>
        <taxon>Pirellulaceae</taxon>
        <taxon>Rhodopirellula</taxon>
    </lineage>
</organism>
<dbReference type="EMBL" id="NIZW01000009">
    <property type="protein sequence ID" value="PHQ34793.1"/>
    <property type="molecule type" value="Genomic_DNA"/>
</dbReference>
<dbReference type="RefSeq" id="WP_099261096.1">
    <property type="nucleotide sequence ID" value="NZ_NIZW01000009.1"/>
</dbReference>
<evidence type="ECO:0008006" key="3">
    <source>
        <dbReference type="Google" id="ProtNLM"/>
    </source>
</evidence>
<dbReference type="OrthoDB" id="265651at2"/>
<accession>A0A2G1W6X2</accession>
<evidence type="ECO:0000313" key="1">
    <source>
        <dbReference type="EMBL" id="PHQ34793.1"/>
    </source>
</evidence>
<gene>
    <name evidence="1" type="ORF">CEE69_13030</name>
</gene>
<protein>
    <recommendedName>
        <fullName evidence="3">HEAT repeat domain-containing protein</fullName>
    </recommendedName>
</protein>
<reference evidence="1 2" key="1">
    <citation type="submission" date="2017-06" db="EMBL/GenBank/DDBJ databases">
        <title>Description of Rhodopirellula bahusiensis sp. nov.</title>
        <authorList>
            <person name="Kizina J."/>
            <person name="Harder J."/>
        </authorList>
    </citation>
    <scope>NUCLEOTIDE SEQUENCE [LARGE SCALE GENOMIC DNA]</scope>
    <source>
        <strain evidence="1 2">SWK21</strain>
    </source>
</reference>
<name>A0A2G1W6X2_9BACT</name>
<keyword evidence="2" id="KW-1185">Reference proteome</keyword>
<proteinExistence type="predicted"/>
<comment type="caution">
    <text evidence="1">The sequence shown here is derived from an EMBL/GenBank/DDBJ whole genome shotgun (WGS) entry which is preliminary data.</text>
</comment>
<dbReference type="AlphaFoldDB" id="A0A2G1W6X2"/>
<dbReference type="GeneID" id="90609034"/>
<evidence type="ECO:0000313" key="2">
    <source>
        <dbReference type="Proteomes" id="UP000225740"/>
    </source>
</evidence>
<dbReference type="Proteomes" id="UP000225740">
    <property type="component" value="Unassembled WGS sequence"/>
</dbReference>
<sequence length="238" mass="27419">MTAKWTELANQFASEKKTEVVKVARRILQSPDASDWQWLSESLTDNHRKWFVAAIFRGYPVPKRLFEPFLQAAVSEPNPSLNQQFVEPCVKSYGHRSVNEYLLEVVESGDNSNIAGAVASLYWAKMQISFSGKVAAYTLEHATPESRRAFELLNDVWERKRATFLRVFVSNANLDVRRQIIPSLKLEENAYPESLKPLVQQAIDIAKNHSDEYIRHRLDVQLGNERLLQPLPERRHTD</sequence>